<dbReference type="Pfam" id="PF02518">
    <property type="entry name" value="HATPase_c"/>
    <property type="match status" value="1"/>
</dbReference>
<keyword evidence="1" id="KW-0808">Transferase</keyword>
<evidence type="ECO:0000313" key="6">
    <source>
        <dbReference type="Proteomes" id="UP000526501"/>
    </source>
</evidence>
<evidence type="ECO:0000256" key="3">
    <source>
        <dbReference type="ARBA" id="ARBA00023012"/>
    </source>
</evidence>
<keyword evidence="2" id="KW-0418">Kinase</keyword>
<dbReference type="InterPro" id="IPR050482">
    <property type="entry name" value="Sensor_HK_TwoCompSys"/>
</dbReference>
<keyword evidence="6" id="KW-1185">Reference proteome</keyword>
<evidence type="ECO:0000256" key="2">
    <source>
        <dbReference type="ARBA" id="ARBA00022777"/>
    </source>
</evidence>
<sequence length="471" mass="52367">MTPIPKKLFLLSISDRENDHVDLVRLLEQSSLEEFRTQSCQPGEDLSRRLKLCKFDLAFFHLADGTDISEQHARIREIEPGLPIIAFTASKRINSELEDNFLDCYARSDQSPSLVRCAIAQALGKKTALDRELEFHRKLDMAARFSDLGSWVVDINEQSFQFDTTVARHLGLAERCGTMELETLFDLASPSDQQAVRSAFNSAISKGTDLNISFETVQTEGQPIRIALRGSLSSDANSKLIGFSRKMQDFPAISRCEQRESMPTELDHQLIEACSSQESSDSLSIDRDKTLKRVMKSIKSQSGPKSSSEFPFDFSSQQASDYAEPSVQQDGFVRAAERLVAITGNGDFDLSITLSIENDGAIELEQEKELLFDIMRELLTNVVRHASAKRCIIALFRHEGEWILQVEDDGVGLESKIVSVSTPLDKIGLFHIRSQLSTKGGQLDITAAHPTGLIARARLPVSLGNRGAERA</sequence>
<protein>
    <recommendedName>
        <fullName evidence="4">Histidine kinase/HSP90-like ATPase domain-containing protein</fullName>
    </recommendedName>
</protein>
<dbReference type="InterPro" id="IPR003594">
    <property type="entry name" value="HATPase_dom"/>
</dbReference>
<dbReference type="InterPro" id="IPR000014">
    <property type="entry name" value="PAS"/>
</dbReference>
<keyword evidence="3" id="KW-0902">Two-component regulatory system</keyword>
<evidence type="ECO:0000259" key="4">
    <source>
        <dbReference type="Pfam" id="PF02518"/>
    </source>
</evidence>
<dbReference type="RefSeq" id="WP_185660404.1">
    <property type="nucleotide sequence ID" value="NZ_CAWPOO010000012.1"/>
</dbReference>
<dbReference type="SUPFAM" id="SSF55874">
    <property type="entry name" value="ATPase domain of HSP90 chaperone/DNA topoisomerase II/histidine kinase"/>
    <property type="match status" value="1"/>
</dbReference>
<dbReference type="GO" id="GO:0000160">
    <property type="term" value="P:phosphorelay signal transduction system"/>
    <property type="evidence" value="ECO:0007669"/>
    <property type="project" value="UniProtKB-KW"/>
</dbReference>
<dbReference type="Gene3D" id="3.30.450.20">
    <property type="entry name" value="PAS domain"/>
    <property type="match status" value="1"/>
</dbReference>
<dbReference type="CDD" id="cd16917">
    <property type="entry name" value="HATPase_UhpB-NarQ-NarX-like"/>
    <property type="match status" value="1"/>
</dbReference>
<accession>A0A7X1B6Y7</accession>
<dbReference type="InterPro" id="IPR036890">
    <property type="entry name" value="HATPase_C_sf"/>
</dbReference>
<reference evidence="5 6" key="1">
    <citation type="submission" date="2020-07" db="EMBL/GenBank/DDBJ databases">
        <authorList>
            <person name="Feng X."/>
        </authorList>
    </citation>
    <scope>NUCLEOTIDE SEQUENCE [LARGE SCALE GENOMIC DNA]</scope>
    <source>
        <strain evidence="5 6">JCM23202</strain>
    </source>
</reference>
<gene>
    <name evidence="5" type="ORF">H5P27_10820</name>
</gene>
<dbReference type="AlphaFoldDB" id="A0A7X1B6Y7"/>
<name>A0A7X1B6Y7_9BACT</name>
<dbReference type="PANTHER" id="PTHR24421:SF58">
    <property type="entry name" value="SIGNAL TRANSDUCTION HISTIDINE-PROTEIN KINASE_PHOSPHATASE UHPB"/>
    <property type="match status" value="1"/>
</dbReference>
<evidence type="ECO:0000256" key="1">
    <source>
        <dbReference type="ARBA" id="ARBA00022679"/>
    </source>
</evidence>
<comment type="caution">
    <text evidence="5">The sequence shown here is derived from an EMBL/GenBank/DDBJ whole genome shotgun (WGS) entry which is preliminary data.</text>
</comment>
<dbReference type="PANTHER" id="PTHR24421">
    <property type="entry name" value="NITRATE/NITRITE SENSOR PROTEIN NARX-RELATED"/>
    <property type="match status" value="1"/>
</dbReference>
<proteinExistence type="predicted"/>
<dbReference type="Proteomes" id="UP000526501">
    <property type="component" value="Unassembled WGS sequence"/>
</dbReference>
<organism evidence="5 6">
    <name type="scientific">Pelagicoccus albus</name>
    <dbReference type="NCBI Taxonomy" id="415222"/>
    <lineage>
        <taxon>Bacteria</taxon>
        <taxon>Pseudomonadati</taxon>
        <taxon>Verrucomicrobiota</taxon>
        <taxon>Opitutia</taxon>
        <taxon>Puniceicoccales</taxon>
        <taxon>Pelagicoccaceae</taxon>
        <taxon>Pelagicoccus</taxon>
    </lineage>
</organism>
<dbReference type="Gene3D" id="3.30.565.10">
    <property type="entry name" value="Histidine kinase-like ATPase, C-terminal domain"/>
    <property type="match status" value="1"/>
</dbReference>
<dbReference type="CDD" id="cd00130">
    <property type="entry name" value="PAS"/>
    <property type="match status" value="1"/>
</dbReference>
<dbReference type="GO" id="GO:0016301">
    <property type="term" value="F:kinase activity"/>
    <property type="evidence" value="ECO:0007669"/>
    <property type="project" value="UniProtKB-KW"/>
</dbReference>
<evidence type="ECO:0000313" key="5">
    <source>
        <dbReference type="EMBL" id="MBC2606534.1"/>
    </source>
</evidence>
<feature type="domain" description="Histidine kinase/HSP90-like ATPase" evidence="4">
    <location>
        <begin position="369"/>
        <end position="461"/>
    </location>
</feature>
<dbReference type="EMBL" id="JACHVC010000012">
    <property type="protein sequence ID" value="MBC2606534.1"/>
    <property type="molecule type" value="Genomic_DNA"/>
</dbReference>